<organism evidence="5 6">
    <name type="scientific">Paenisporosarcina antarctica</name>
    <dbReference type="NCBI Taxonomy" id="417367"/>
    <lineage>
        <taxon>Bacteria</taxon>
        <taxon>Bacillati</taxon>
        <taxon>Bacillota</taxon>
        <taxon>Bacilli</taxon>
        <taxon>Bacillales</taxon>
        <taxon>Caryophanaceae</taxon>
        <taxon>Paenisporosarcina</taxon>
    </lineage>
</organism>
<keyword evidence="6" id="KW-1185">Reference proteome</keyword>
<protein>
    <recommendedName>
        <fullName evidence="4">Aminoglycoside N(3)-acetyltransferase</fullName>
        <ecNumber evidence="4">2.3.1.-</ecNumber>
    </recommendedName>
</protein>
<keyword evidence="3 4" id="KW-0012">Acyltransferase</keyword>
<dbReference type="EC" id="2.3.1.-" evidence="4"/>
<dbReference type="SUPFAM" id="SSF110710">
    <property type="entry name" value="TTHA0583/YokD-like"/>
    <property type="match status" value="1"/>
</dbReference>
<evidence type="ECO:0000313" key="6">
    <source>
        <dbReference type="Proteomes" id="UP000294292"/>
    </source>
</evidence>
<dbReference type="Pfam" id="PF02522">
    <property type="entry name" value="Antibiotic_NAT"/>
    <property type="match status" value="1"/>
</dbReference>
<dbReference type="InterPro" id="IPR003679">
    <property type="entry name" value="Amioglycoside_AcTrfase"/>
</dbReference>
<comment type="catalytic activity">
    <reaction evidence="4">
        <text>a 2-deoxystreptamine antibiotic + acetyl-CoA = an N(3)-acetyl-2-deoxystreptamine antibiotic + CoA + H(+)</text>
        <dbReference type="Rhea" id="RHEA:12665"/>
        <dbReference type="ChEBI" id="CHEBI:15378"/>
        <dbReference type="ChEBI" id="CHEBI:57287"/>
        <dbReference type="ChEBI" id="CHEBI:57288"/>
        <dbReference type="ChEBI" id="CHEBI:57921"/>
        <dbReference type="ChEBI" id="CHEBI:77452"/>
        <dbReference type="EC" id="2.3.1.81"/>
    </reaction>
</comment>
<dbReference type="EMBL" id="CP038015">
    <property type="protein sequence ID" value="QBP42815.1"/>
    <property type="molecule type" value="Genomic_DNA"/>
</dbReference>
<dbReference type="AlphaFoldDB" id="A0A4V1ANH7"/>
<accession>A0A4V1ANH7</accession>
<sequence length="278" mass="31192">MSEFDRVQETTSFQSVETLKQQLHTLDIKAGDAIMVHSSIKSMGWIAGGAKAVIDALMETITTEGTIIMAAQSAENSEPSYWMLPPVPKEWHDPIRQHTPAYDRHLTPLRGMGKIAECFHRHPKTIRSNHPVHSFMAWGKHAEEWMSDHPLEDSFGLGSPLGKILNENVKILLLGVGYDSCTALHLSEYLLEHKTYTNQGAAMLVDGERQWIEYQSVDGDSDRFPELGEAFEKAHPTASYAGKLGQADCRVVQIKPLITFGEEWLKNNPPEDIMQTLK</sequence>
<evidence type="ECO:0000256" key="4">
    <source>
        <dbReference type="RuleBase" id="RU365031"/>
    </source>
</evidence>
<dbReference type="GO" id="GO:0046677">
    <property type="term" value="P:response to antibiotic"/>
    <property type="evidence" value="ECO:0007669"/>
    <property type="project" value="UniProtKB-KW"/>
</dbReference>
<dbReference type="PANTHER" id="PTHR11104:SF0">
    <property type="entry name" value="SPBETA PROPHAGE-DERIVED AMINOGLYCOSIDE N(3')-ACETYLTRANSFERASE-LIKE PROTEIN YOKD"/>
    <property type="match status" value="1"/>
</dbReference>
<reference evidence="5 6" key="1">
    <citation type="submission" date="2019-03" db="EMBL/GenBank/DDBJ databases">
        <title>Complete genome sequence of Paenisporosarcina antarctica CGMCC 1.6503T.</title>
        <authorList>
            <person name="Rong J.-C."/>
            <person name="Chi N.-Y."/>
            <person name="Zhang Q.-F."/>
        </authorList>
    </citation>
    <scope>NUCLEOTIDE SEQUENCE [LARGE SCALE GENOMIC DNA]</scope>
    <source>
        <strain evidence="5 6">CGMCC 1.6503</strain>
    </source>
</reference>
<name>A0A4V1ANH7_9BACL</name>
<dbReference type="OrthoDB" id="7330654at2"/>
<comment type="similarity">
    <text evidence="1 4">Belongs to the antibiotic N-acetyltransferase family.</text>
</comment>
<evidence type="ECO:0000256" key="2">
    <source>
        <dbReference type="ARBA" id="ARBA00022679"/>
    </source>
</evidence>
<dbReference type="RefSeq" id="WP_134211549.1">
    <property type="nucleotide sequence ID" value="NZ_CP038015.1"/>
</dbReference>
<evidence type="ECO:0000313" key="5">
    <source>
        <dbReference type="EMBL" id="QBP42815.1"/>
    </source>
</evidence>
<gene>
    <name evidence="5" type="ORF">E2636_17450</name>
</gene>
<dbReference type="PANTHER" id="PTHR11104">
    <property type="entry name" value="AMINOGLYCOSIDE N3-ACETYLTRANSFERASE"/>
    <property type="match status" value="1"/>
</dbReference>
<evidence type="ECO:0000256" key="3">
    <source>
        <dbReference type="ARBA" id="ARBA00023315"/>
    </source>
</evidence>
<dbReference type="GO" id="GO:0046353">
    <property type="term" value="F:aminoglycoside 3-N-acetyltransferase activity"/>
    <property type="evidence" value="ECO:0007669"/>
    <property type="project" value="UniProtKB-EC"/>
</dbReference>
<dbReference type="Proteomes" id="UP000294292">
    <property type="component" value="Chromosome"/>
</dbReference>
<proteinExistence type="inferred from homology"/>
<keyword evidence="2 4" id="KW-0808">Transferase</keyword>
<keyword evidence="4" id="KW-0046">Antibiotic resistance</keyword>
<dbReference type="KEGG" id="panc:E2636_17450"/>
<dbReference type="InterPro" id="IPR028345">
    <property type="entry name" value="Antibiotic_NAT-like"/>
</dbReference>
<evidence type="ECO:0000256" key="1">
    <source>
        <dbReference type="ARBA" id="ARBA00006383"/>
    </source>
</evidence>